<feature type="domain" description="NACHT" evidence="2">
    <location>
        <begin position="167"/>
        <end position="324"/>
    </location>
</feature>
<proteinExistence type="predicted"/>
<sequence>MAEVAGLVLGAVGLAGVVGAFKDVVDLYSLFVDSKHLGKDYEILDTKLDIEKTMLLHWANRVRLLQPDYDTRLDDLNTGDTVFRGLKMVLEASLGLGRSAIAGAVEQAIEEETRQQRILSMLWFRTMNAREAGIAPAHAETMDWALQPPRDGDKWDDLSAWLRSGEGIYWVSGKAGSGKSTLMKRLVQRLRTEQLLFEWANGGPYSLVNFFFWYHGTPEQQSQEGLSRSLLHQILSRHPAAIPDVLPGMWKELERNPDGQVSFPSPTETRDAFQTLASKASQFGKFCVFIDGLDEFTGDYRDAIAFIKDLTTNPCFKVVVSSRPIPECNAGFEDCPGLRLQDLTRPDIAKYVDDVVGGHKSMQKLVTRHPVQAQQLKDELVDKSSGVFLWVVLACRSLLSGFAHGDQLADLQHRVAELPPELGDMFSLMVSRVNKRYREQGAFMLRVSYAFSSVSSTAKLRTFITEQPMTLGLALLAQDEQRELCEDFVGWMTSRCGGLLEVQLGEYSGPGQICLCGRTQLHDPWIDSSVRWMHRTVFEFLQDGKVWDYEFLQCHESRPSNSGALSLYGLYLGIHMPPEFGVEIPTPPKVGVGIHMLPKFGVGTSASLHPHWASHMIFSGMLAARADAEDPCALILAAQFGALNYLKACLQPGGLNPAGASTEALSTLLAHAVVRPLLFSSELDLNKMVPPSIPVISWLLASGANPNTPAANGEDVGDIKTHWVSWLKMVDNNNRGLRGKPEMSNAAEVTVMLLAAGADPKLVPISTRPARIAA</sequence>
<dbReference type="PANTHER" id="PTHR10039">
    <property type="entry name" value="AMELOGENIN"/>
    <property type="match status" value="1"/>
</dbReference>
<evidence type="ECO:0000313" key="4">
    <source>
        <dbReference type="Proteomes" id="UP001303889"/>
    </source>
</evidence>
<dbReference type="Gene3D" id="3.40.50.300">
    <property type="entry name" value="P-loop containing nucleotide triphosphate hydrolases"/>
    <property type="match status" value="1"/>
</dbReference>
<dbReference type="SUPFAM" id="SSF52540">
    <property type="entry name" value="P-loop containing nucleoside triphosphate hydrolases"/>
    <property type="match status" value="1"/>
</dbReference>
<dbReference type="PROSITE" id="PS50837">
    <property type="entry name" value="NACHT"/>
    <property type="match status" value="1"/>
</dbReference>
<dbReference type="InterPro" id="IPR056884">
    <property type="entry name" value="NPHP3-like_N"/>
</dbReference>
<keyword evidence="4" id="KW-1185">Reference proteome</keyword>
<dbReference type="PANTHER" id="PTHR10039:SF5">
    <property type="entry name" value="NACHT DOMAIN-CONTAINING PROTEIN"/>
    <property type="match status" value="1"/>
</dbReference>
<evidence type="ECO:0000313" key="3">
    <source>
        <dbReference type="EMBL" id="KAK3898854.1"/>
    </source>
</evidence>
<dbReference type="Pfam" id="PF24883">
    <property type="entry name" value="NPHP3_N"/>
    <property type="match status" value="1"/>
</dbReference>
<dbReference type="InterPro" id="IPR027417">
    <property type="entry name" value="P-loop_NTPase"/>
</dbReference>
<dbReference type="EMBL" id="MU855869">
    <property type="protein sequence ID" value="KAK3898854.1"/>
    <property type="molecule type" value="Genomic_DNA"/>
</dbReference>
<dbReference type="InterPro" id="IPR029498">
    <property type="entry name" value="HeLo_dom"/>
</dbReference>
<name>A0AAN6ME65_9PEZI</name>
<evidence type="ECO:0000259" key="2">
    <source>
        <dbReference type="PROSITE" id="PS50837"/>
    </source>
</evidence>
<dbReference type="InterPro" id="IPR007111">
    <property type="entry name" value="NACHT_NTPase"/>
</dbReference>
<protein>
    <recommendedName>
        <fullName evidence="2">NACHT domain-containing protein</fullName>
    </recommendedName>
</protein>
<dbReference type="AlphaFoldDB" id="A0AAN6ME65"/>
<organism evidence="3 4">
    <name type="scientific">Staphylotrichum tortipilum</name>
    <dbReference type="NCBI Taxonomy" id="2831512"/>
    <lineage>
        <taxon>Eukaryota</taxon>
        <taxon>Fungi</taxon>
        <taxon>Dikarya</taxon>
        <taxon>Ascomycota</taxon>
        <taxon>Pezizomycotina</taxon>
        <taxon>Sordariomycetes</taxon>
        <taxon>Sordariomycetidae</taxon>
        <taxon>Sordariales</taxon>
        <taxon>Chaetomiaceae</taxon>
        <taxon>Staphylotrichum</taxon>
    </lineage>
</organism>
<dbReference type="Gene3D" id="1.20.120.1020">
    <property type="entry name" value="Prion-inhibition and propagation, HeLo domain"/>
    <property type="match status" value="1"/>
</dbReference>
<dbReference type="InterPro" id="IPR038305">
    <property type="entry name" value="HeLo_sf"/>
</dbReference>
<reference evidence="3" key="1">
    <citation type="journal article" date="2023" name="Mol. Phylogenet. Evol.">
        <title>Genome-scale phylogeny and comparative genomics of the fungal order Sordariales.</title>
        <authorList>
            <person name="Hensen N."/>
            <person name="Bonometti L."/>
            <person name="Westerberg I."/>
            <person name="Brannstrom I.O."/>
            <person name="Guillou S."/>
            <person name="Cros-Aarteil S."/>
            <person name="Calhoun S."/>
            <person name="Haridas S."/>
            <person name="Kuo A."/>
            <person name="Mondo S."/>
            <person name="Pangilinan J."/>
            <person name="Riley R."/>
            <person name="LaButti K."/>
            <person name="Andreopoulos B."/>
            <person name="Lipzen A."/>
            <person name="Chen C."/>
            <person name="Yan M."/>
            <person name="Daum C."/>
            <person name="Ng V."/>
            <person name="Clum A."/>
            <person name="Steindorff A."/>
            <person name="Ohm R.A."/>
            <person name="Martin F."/>
            <person name="Silar P."/>
            <person name="Natvig D.O."/>
            <person name="Lalanne C."/>
            <person name="Gautier V."/>
            <person name="Ament-Velasquez S.L."/>
            <person name="Kruys A."/>
            <person name="Hutchinson M.I."/>
            <person name="Powell A.J."/>
            <person name="Barry K."/>
            <person name="Miller A.N."/>
            <person name="Grigoriev I.V."/>
            <person name="Debuchy R."/>
            <person name="Gladieux P."/>
            <person name="Hiltunen Thoren M."/>
            <person name="Johannesson H."/>
        </authorList>
    </citation>
    <scope>NUCLEOTIDE SEQUENCE</scope>
    <source>
        <strain evidence="3">CBS 103.79</strain>
    </source>
</reference>
<keyword evidence="1" id="KW-0677">Repeat</keyword>
<gene>
    <name evidence="3" type="ORF">C8A05DRAFT_46934</name>
</gene>
<comment type="caution">
    <text evidence="3">The sequence shown here is derived from an EMBL/GenBank/DDBJ whole genome shotgun (WGS) entry which is preliminary data.</text>
</comment>
<evidence type="ECO:0000256" key="1">
    <source>
        <dbReference type="ARBA" id="ARBA00022737"/>
    </source>
</evidence>
<reference evidence="3" key="2">
    <citation type="submission" date="2023-05" db="EMBL/GenBank/DDBJ databases">
        <authorList>
            <consortium name="Lawrence Berkeley National Laboratory"/>
            <person name="Steindorff A."/>
            <person name="Hensen N."/>
            <person name="Bonometti L."/>
            <person name="Westerberg I."/>
            <person name="Brannstrom I.O."/>
            <person name="Guillou S."/>
            <person name="Cros-Aarteil S."/>
            <person name="Calhoun S."/>
            <person name="Haridas S."/>
            <person name="Kuo A."/>
            <person name="Mondo S."/>
            <person name="Pangilinan J."/>
            <person name="Riley R."/>
            <person name="Labutti K."/>
            <person name="Andreopoulos B."/>
            <person name="Lipzen A."/>
            <person name="Chen C."/>
            <person name="Yanf M."/>
            <person name="Daum C."/>
            <person name="Ng V."/>
            <person name="Clum A."/>
            <person name="Ohm R."/>
            <person name="Martin F."/>
            <person name="Silar P."/>
            <person name="Natvig D."/>
            <person name="Lalanne C."/>
            <person name="Gautier V."/>
            <person name="Ament-Velasquez S.L."/>
            <person name="Kruys A."/>
            <person name="Hutchinson M.I."/>
            <person name="Powell A.J."/>
            <person name="Barry K."/>
            <person name="Miller A.N."/>
            <person name="Grigoriev I.V."/>
            <person name="Debuchy R."/>
            <person name="Gladieux P."/>
            <person name="Thoren M.H."/>
            <person name="Johannesson H."/>
        </authorList>
    </citation>
    <scope>NUCLEOTIDE SEQUENCE</scope>
    <source>
        <strain evidence="3">CBS 103.79</strain>
    </source>
</reference>
<accession>A0AAN6ME65</accession>
<dbReference type="Pfam" id="PF14479">
    <property type="entry name" value="HeLo"/>
    <property type="match status" value="1"/>
</dbReference>
<dbReference type="Proteomes" id="UP001303889">
    <property type="component" value="Unassembled WGS sequence"/>
</dbReference>